<sequence>MQKSQSPNALASRKYMQCLGDAFASRKYMQCLGDAFDRLVDRCCSRLDSVPVETLQWLASIDATKPTGVPFGRKGKEESMARYRIVGQRYLSFCWNAYSLGRERAFEKLGVQFTNEQWDAFVKVSYELAKNTTNASSDASDFTNTLRNQVLEAQKLLCLLLGQDWNMFRARLPLGNIVDNMVRLGPGESFATNPKNHWLNPGPGLVLENLQSSLFDPVRQCFKRSGVKQWLRRLRSFREVLLVLVHTWLGLPGRGPEVMTLRHCDSWQLMRNIFVYDGMVMVVTDRDKMKAIHDNGKKVARFAPENIGQMLVAYITWLIQLSGHYSSGVIWTWDLKCLGD</sequence>
<dbReference type="AlphaFoldDB" id="A0A2C5WVK7"/>
<name>A0A2C5WVK7_9PEZI</name>
<dbReference type="Proteomes" id="UP000222788">
    <property type="component" value="Unassembled WGS sequence"/>
</dbReference>
<gene>
    <name evidence="1" type="ORF">CFIMG_007654RA00001</name>
</gene>
<dbReference type="EMBL" id="APWK03000171">
    <property type="protein sequence ID" value="PHH49740.1"/>
    <property type="molecule type" value="Genomic_DNA"/>
</dbReference>
<evidence type="ECO:0000313" key="2">
    <source>
        <dbReference type="Proteomes" id="UP000222788"/>
    </source>
</evidence>
<organism evidence="1 2">
    <name type="scientific">Ceratocystis fimbriata CBS 114723</name>
    <dbReference type="NCBI Taxonomy" id="1035309"/>
    <lineage>
        <taxon>Eukaryota</taxon>
        <taxon>Fungi</taxon>
        <taxon>Dikarya</taxon>
        <taxon>Ascomycota</taxon>
        <taxon>Pezizomycotina</taxon>
        <taxon>Sordariomycetes</taxon>
        <taxon>Hypocreomycetidae</taxon>
        <taxon>Microascales</taxon>
        <taxon>Ceratocystidaceae</taxon>
        <taxon>Ceratocystis</taxon>
    </lineage>
</organism>
<comment type="caution">
    <text evidence="1">The sequence shown here is derived from an EMBL/GenBank/DDBJ whole genome shotgun (WGS) entry which is preliminary data.</text>
</comment>
<proteinExistence type="predicted"/>
<keyword evidence="2" id="KW-1185">Reference proteome</keyword>
<dbReference type="STRING" id="1035309.A0A2C5WVK7"/>
<reference evidence="1 2" key="1">
    <citation type="journal article" date="2013" name="Fungal Biol.">
        <title>Analysis of microsatellite markers in the genome of the plant pathogen Ceratocystis fimbriata.</title>
        <authorList>
            <person name="Simpson M.C."/>
            <person name="Wilken P.M."/>
            <person name="Coetzee M.P."/>
            <person name="Wingfield M.J."/>
            <person name="Wingfield B.D."/>
        </authorList>
    </citation>
    <scope>NUCLEOTIDE SEQUENCE [LARGE SCALE GENOMIC DNA]</scope>
    <source>
        <strain evidence="1 2">CBS 114723</strain>
    </source>
</reference>
<evidence type="ECO:0000313" key="1">
    <source>
        <dbReference type="EMBL" id="PHH49740.1"/>
    </source>
</evidence>
<accession>A0A2C5WVK7</accession>
<protein>
    <submittedName>
        <fullName evidence="1">Uncharacterized protein</fullName>
    </submittedName>
</protein>
<dbReference type="OrthoDB" id="5090454at2759"/>
<reference evidence="1 2" key="2">
    <citation type="journal article" date="2013" name="IMA Fungus">
        <title>IMA Genome-F 1: Ceratocystis fimbriata: Draft nuclear genome sequence for the plant pathogen, Ceratocystis fimbriata.</title>
        <authorList>
            <person name="Wilken P.M."/>
            <person name="Steenkamp E.T."/>
            <person name="Wingfield M.J."/>
            <person name="de Beer Z.W."/>
            <person name="Wingfield B.D."/>
        </authorList>
    </citation>
    <scope>NUCLEOTIDE SEQUENCE [LARGE SCALE GENOMIC DNA]</scope>
    <source>
        <strain evidence="1 2">CBS 114723</strain>
    </source>
</reference>